<gene>
    <name evidence="2" type="ordered locus">Os02g0210800</name>
</gene>
<dbReference type="Gene3D" id="3.40.50.2000">
    <property type="entry name" value="Glycogen Phosphorylase B"/>
    <property type="match status" value="1"/>
</dbReference>
<feature type="domain" description="Erythromycin biosynthesis protein CIII-like C-terminal" evidence="1">
    <location>
        <begin position="77"/>
        <end position="161"/>
    </location>
</feature>
<dbReference type="AlphaFoldDB" id="C7IY51"/>
<dbReference type="InterPro" id="IPR010610">
    <property type="entry name" value="EryCIII-like_C"/>
</dbReference>
<accession>C7IY51</accession>
<protein>
    <submittedName>
        <fullName evidence="2">Os02g0210800 protein</fullName>
    </submittedName>
</protein>
<proteinExistence type="predicted"/>
<name>C7IY51_ORYSJ</name>
<dbReference type="GO" id="GO:0016757">
    <property type="term" value="F:glycosyltransferase activity"/>
    <property type="evidence" value="ECO:0007669"/>
    <property type="project" value="UniProtKB-ARBA"/>
</dbReference>
<dbReference type="SUPFAM" id="SSF53756">
    <property type="entry name" value="UDP-Glycosyltransferase/glycogen phosphorylase"/>
    <property type="match status" value="1"/>
</dbReference>
<dbReference type="EMBL" id="AP008208">
    <property type="protein sequence ID" value="BAH91582.1"/>
    <property type="molecule type" value="Genomic_DNA"/>
</dbReference>
<dbReference type="PANTHER" id="PTHR48050:SF11">
    <property type="entry name" value="GLYCOSYLTRANSFERASE"/>
    <property type="match status" value="1"/>
</dbReference>
<feature type="non-terminal residue" evidence="2">
    <location>
        <position position="1"/>
    </location>
</feature>
<evidence type="ECO:0000313" key="3">
    <source>
        <dbReference type="Proteomes" id="UP000000763"/>
    </source>
</evidence>
<dbReference type="KEGG" id="dosa:Os02g0210800"/>
<organism evidence="2 3">
    <name type="scientific">Oryza sativa subsp. japonica</name>
    <name type="common">Rice</name>
    <dbReference type="NCBI Taxonomy" id="39947"/>
    <lineage>
        <taxon>Eukaryota</taxon>
        <taxon>Viridiplantae</taxon>
        <taxon>Streptophyta</taxon>
        <taxon>Embryophyta</taxon>
        <taxon>Tracheophyta</taxon>
        <taxon>Spermatophyta</taxon>
        <taxon>Magnoliopsida</taxon>
        <taxon>Liliopsida</taxon>
        <taxon>Poales</taxon>
        <taxon>Poaceae</taxon>
        <taxon>BOP clade</taxon>
        <taxon>Oryzoideae</taxon>
        <taxon>Oryzeae</taxon>
        <taxon>Oryzinae</taxon>
        <taxon>Oryza</taxon>
        <taxon>Oryza sativa</taxon>
    </lineage>
</organism>
<dbReference type="PANTHER" id="PTHR48050">
    <property type="entry name" value="STEROL 3-BETA-GLUCOSYLTRANSFERASE"/>
    <property type="match status" value="1"/>
</dbReference>
<dbReference type="Proteomes" id="UP000000763">
    <property type="component" value="Chromosome 2"/>
</dbReference>
<reference evidence="2 3" key="1">
    <citation type="journal article" date="2005" name="Nature">
        <title>The map-based sequence of the rice genome.</title>
        <authorList>
            <consortium name="International rice genome sequencing project (IRGSP)"/>
            <person name="Matsumoto T."/>
            <person name="Wu J."/>
            <person name="Kanamori H."/>
            <person name="Katayose Y."/>
            <person name="Fujisawa M."/>
            <person name="Namiki N."/>
            <person name="Mizuno H."/>
            <person name="Yamamoto K."/>
            <person name="Antonio B.A."/>
            <person name="Baba T."/>
            <person name="Sakata K."/>
            <person name="Nagamura Y."/>
            <person name="Aoki H."/>
            <person name="Arikawa K."/>
            <person name="Arita K."/>
            <person name="Bito T."/>
            <person name="Chiden Y."/>
            <person name="Fujitsuka N."/>
            <person name="Fukunaka R."/>
            <person name="Hamada M."/>
            <person name="Harada C."/>
            <person name="Hayashi A."/>
            <person name="Hijishita S."/>
            <person name="Honda M."/>
            <person name="Hosokawa S."/>
            <person name="Ichikawa Y."/>
            <person name="Idonuma A."/>
            <person name="Iijima M."/>
            <person name="Ikeda M."/>
            <person name="Ikeno M."/>
            <person name="Ito K."/>
            <person name="Ito S."/>
            <person name="Ito T."/>
            <person name="Ito Y."/>
            <person name="Ito Y."/>
            <person name="Iwabuchi A."/>
            <person name="Kamiya K."/>
            <person name="Karasawa W."/>
            <person name="Kurita K."/>
            <person name="Katagiri S."/>
            <person name="Kikuta A."/>
            <person name="Kobayashi H."/>
            <person name="Kobayashi N."/>
            <person name="Machita K."/>
            <person name="Maehara T."/>
            <person name="Masukawa M."/>
            <person name="Mizubayashi T."/>
            <person name="Mukai Y."/>
            <person name="Nagasaki H."/>
            <person name="Nagata Y."/>
            <person name="Naito S."/>
            <person name="Nakashima M."/>
            <person name="Nakama Y."/>
            <person name="Nakamichi Y."/>
            <person name="Nakamura M."/>
            <person name="Meguro A."/>
            <person name="Negishi M."/>
            <person name="Ohta I."/>
            <person name="Ohta T."/>
            <person name="Okamoto M."/>
            <person name="Ono N."/>
            <person name="Saji S."/>
            <person name="Sakaguchi M."/>
            <person name="Sakai K."/>
            <person name="Shibata M."/>
            <person name="Shimokawa T."/>
            <person name="Song J."/>
            <person name="Takazaki Y."/>
            <person name="Terasawa K."/>
            <person name="Tsugane M."/>
            <person name="Tsuji K."/>
            <person name="Ueda S."/>
            <person name="Waki K."/>
            <person name="Yamagata H."/>
            <person name="Yamamoto M."/>
            <person name="Yamamoto S."/>
            <person name="Yamane H."/>
            <person name="Yoshiki S."/>
            <person name="Yoshihara R."/>
            <person name="Yukawa K."/>
            <person name="Zhong H."/>
            <person name="Yano M."/>
            <person name="Yuan Q."/>
            <person name="Ouyang S."/>
            <person name="Liu J."/>
            <person name="Jones K.M."/>
            <person name="Gansberger K."/>
            <person name="Moffat K."/>
            <person name="Hill J."/>
            <person name="Bera J."/>
            <person name="Fadrosh D."/>
            <person name="Jin S."/>
            <person name="Johri S."/>
            <person name="Kim M."/>
            <person name="Overton L."/>
            <person name="Reardon M."/>
            <person name="Tsitrin T."/>
            <person name="Vuong H."/>
            <person name="Weaver B."/>
            <person name="Ciecko A."/>
            <person name="Tallon L."/>
            <person name="Jackson J."/>
            <person name="Pai G."/>
            <person name="Aken S.V."/>
            <person name="Utterback T."/>
            <person name="Reidmuller S."/>
            <person name="Feldblyum T."/>
            <person name="Hsiao J."/>
            <person name="Zismann V."/>
            <person name="Iobst S."/>
            <person name="de Vazeille A.R."/>
            <person name="Buell C.R."/>
            <person name="Ying K."/>
            <person name="Li Y."/>
            <person name="Lu T."/>
            <person name="Huang Y."/>
            <person name="Zhao Q."/>
            <person name="Feng Q."/>
            <person name="Zhang L."/>
            <person name="Zhu J."/>
            <person name="Weng Q."/>
            <person name="Mu J."/>
            <person name="Lu Y."/>
            <person name="Fan D."/>
            <person name="Liu Y."/>
            <person name="Guan J."/>
            <person name="Zhang Y."/>
            <person name="Yu S."/>
            <person name="Liu X."/>
            <person name="Zhang Y."/>
            <person name="Hong G."/>
            <person name="Han B."/>
            <person name="Choisne N."/>
            <person name="Demange N."/>
            <person name="Orjeda G."/>
            <person name="Samain S."/>
            <person name="Cattolico L."/>
            <person name="Pelletier E."/>
            <person name="Couloux A."/>
            <person name="Segurens B."/>
            <person name="Wincker P."/>
            <person name="D'Hont A."/>
            <person name="Scarpelli C."/>
            <person name="Weissenbach J."/>
            <person name="Salanoubat M."/>
            <person name="Quetier F."/>
            <person name="Yu Y."/>
            <person name="Kim H.R."/>
            <person name="Rambo T."/>
            <person name="Currie J."/>
            <person name="Collura K."/>
            <person name="Luo M."/>
            <person name="Yang T."/>
            <person name="Ammiraju J.S.S."/>
            <person name="Engler F."/>
            <person name="Soderlund C."/>
            <person name="Wing R.A."/>
            <person name="Palmer L.E."/>
            <person name="de la Bastide M."/>
            <person name="Spiegel L."/>
            <person name="Nascimento L."/>
            <person name="Zutavern T."/>
            <person name="O'Shaughnessy A."/>
            <person name="Dike S."/>
            <person name="Dedhia N."/>
            <person name="Preston R."/>
            <person name="Balija V."/>
            <person name="McCombie W.R."/>
            <person name="Chow T."/>
            <person name="Chen H."/>
            <person name="Chung M."/>
            <person name="Chen C."/>
            <person name="Shaw J."/>
            <person name="Wu H."/>
            <person name="Hsiao K."/>
            <person name="Chao Y."/>
            <person name="Chu M."/>
            <person name="Cheng C."/>
            <person name="Hour A."/>
            <person name="Lee P."/>
            <person name="Lin S."/>
            <person name="Lin Y."/>
            <person name="Liou J."/>
            <person name="Liu S."/>
            <person name="Hsing Y."/>
            <person name="Raghuvanshi S."/>
            <person name="Mohanty A."/>
            <person name="Bharti A.K."/>
            <person name="Gaur A."/>
            <person name="Gupta V."/>
            <person name="Kumar D."/>
            <person name="Ravi V."/>
            <person name="Vij S."/>
            <person name="Kapur A."/>
            <person name="Khurana P."/>
            <person name="Khurana P."/>
            <person name="Khurana J.P."/>
            <person name="Tyagi A.K."/>
            <person name="Gaikwad K."/>
            <person name="Singh A."/>
            <person name="Dalal V."/>
            <person name="Srivastava S."/>
            <person name="Dixit A."/>
            <person name="Pal A.K."/>
            <person name="Ghazi I.A."/>
            <person name="Yadav M."/>
            <person name="Pandit A."/>
            <person name="Bhargava A."/>
            <person name="Sureshbabu K."/>
            <person name="Batra K."/>
            <person name="Sharma T.R."/>
            <person name="Mohapatra T."/>
            <person name="Singh N.K."/>
            <person name="Messing J."/>
            <person name="Nelson A.B."/>
            <person name="Fuks G."/>
            <person name="Kavchok S."/>
            <person name="Keizer G."/>
            <person name="Linton E."/>
            <person name="Llaca V."/>
            <person name="Song R."/>
            <person name="Tanyolac B."/>
            <person name="Young S."/>
            <person name="Ho-Il K."/>
            <person name="Hahn J.H."/>
            <person name="Sangsakoo G."/>
            <person name="Vanavichit A."/>
            <person name="de Mattos Luiz.A.T."/>
            <person name="Zimmer P.D."/>
            <person name="Malone G."/>
            <person name="Dellagostin O."/>
            <person name="de Oliveira A.C."/>
            <person name="Bevan M."/>
            <person name="Bancroft I."/>
            <person name="Minx P."/>
            <person name="Cordum H."/>
            <person name="Wilson R."/>
            <person name="Cheng Z."/>
            <person name="Jin W."/>
            <person name="Jiang J."/>
            <person name="Leong S.A."/>
            <person name="Iwama H."/>
            <person name="Gojobori T."/>
            <person name="Itoh T."/>
            <person name="Niimura Y."/>
            <person name="Fujii Y."/>
            <person name="Habara T."/>
            <person name="Sakai H."/>
            <person name="Sato Y."/>
            <person name="Wilson G."/>
            <person name="Kumar K."/>
            <person name="McCouch S."/>
            <person name="Juretic N."/>
            <person name="Hoen D."/>
            <person name="Wright S."/>
            <person name="Bruskiewich R."/>
            <person name="Bureau T."/>
            <person name="Miyao A."/>
            <person name="Hirochika H."/>
            <person name="Nishikawa T."/>
            <person name="Kadowaki K."/>
            <person name="Sugiura M."/>
            <person name="Burr B."/>
            <person name="Sasaki T."/>
        </authorList>
    </citation>
    <scope>NUCLEOTIDE SEQUENCE [LARGE SCALE GENOMIC DNA]</scope>
    <source>
        <strain evidence="3">cv. Nipponbare</strain>
    </source>
</reference>
<evidence type="ECO:0000259" key="1">
    <source>
        <dbReference type="Pfam" id="PF06722"/>
    </source>
</evidence>
<sequence length="201" mass="21842">VPSMGFLRNPKAFLMVLKAVIEKTDYRFILFSSGYQPLDSAIQYFAPSVAESSEYQASALHCDSNLLFNGRLFCFSGSIPYSWLFPKCAVAIHHAGSGSTAAALFAGIPQISCPFLLDQFYWAERLHWLGVAPEPLGRQHLIPDTDNASSINSAADMLIGAIKSALSPEIKAQATRIANKLSSEDGIGEALRILKESFAPN</sequence>
<dbReference type="InterPro" id="IPR050426">
    <property type="entry name" value="Glycosyltransferase_28"/>
</dbReference>
<reference evidence="3" key="2">
    <citation type="journal article" date="2008" name="Nucleic Acids Res.">
        <title>The rice annotation project database (RAP-DB): 2008 update.</title>
        <authorList>
            <consortium name="The rice annotation project (RAP)"/>
        </authorList>
    </citation>
    <scope>GENOME REANNOTATION</scope>
    <source>
        <strain evidence="3">cv. Nipponbare</strain>
    </source>
</reference>
<dbReference type="Pfam" id="PF06722">
    <property type="entry name" value="EryCIII-like_C"/>
    <property type="match status" value="1"/>
</dbReference>
<evidence type="ECO:0000313" key="2">
    <source>
        <dbReference type="EMBL" id="BAH91582.1"/>
    </source>
</evidence>